<feature type="compositionally biased region" description="Basic and acidic residues" evidence="5">
    <location>
        <begin position="75"/>
        <end position="85"/>
    </location>
</feature>
<comment type="subcellular location">
    <subcellularLocation>
        <location evidence="1">Nucleus</location>
        <location evidence="1">Nucleolus</location>
    </subcellularLocation>
</comment>
<feature type="compositionally biased region" description="Low complexity" evidence="5">
    <location>
        <begin position="90"/>
        <end position="114"/>
    </location>
</feature>
<dbReference type="Proteomes" id="UP000327013">
    <property type="component" value="Unassembled WGS sequence"/>
</dbReference>
<dbReference type="Gene3D" id="3.30.70.330">
    <property type="match status" value="1"/>
</dbReference>
<dbReference type="OrthoDB" id="21467at2759"/>
<keyword evidence="2 4" id="KW-0694">RNA-binding</keyword>
<keyword evidence="3" id="KW-0539">Nucleus</keyword>
<keyword evidence="8" id="KW-1185">Reference proteome</keyword>
<dbReference type="InterPro" id="IPR035979">
    <property type="entry name" value="RBD_domain_sf"/>
</dbReference>
<feature type="compositionally biased region" description="Acidic residues" evidence="5">
    <location>
        <begin position="365"/>
        <end position="374"/>
    </location>
</feature>
<dbReference type="InterPro" id="IPR000504">
    <property type="entry name" value="RRM_dom"/>
</dbReference>
<feature type="domain" description="RRM" evidence="6">
    <location>
        <begin position="206"/>
        <end position="284"/>
    </location>
</feature>
<sequence>MEKRDAGSNNGEDLGVSPGGCGIPPQTFQKLTALFWLLPQIHSASLILNMATTELSKKRKAAAPAAASSTKKPKKVVEKKSEIVPDVKIAPPRTKTVTKKTAAPKPTKPSAPSKSSKKPSKPTPEEISADLARFDSASESEDAEDGVEDDQTAALLAGFSSDSEDEAEDNALAAADGLQLPVPGLPTSAGLDDRIAAANTGANEPGVVYISRIPHGFYEHQMSAYFSQFGDITRLRLSRNRRTGASKHYAFLEFAHMEVARIVAETMNNYLMFGHSLKVRVVEPARVHPELFKGAGARFRKVPWNRIERTRVAKTDRKGWEKRVGKEEQRRSDKKRLLGELGYEFKAPAIRSVSSVPVKEKVEVAADEQPEEEADMQKAIDSKPADEALTVDDIIGSAAKVAKKEKVPVVKKSKAAKAKKAKA</sequence>
<dbReference type="GO" id="GO:0005730">
    <property type="term" value="C:nucleolus"/>
    <property type="evidence" value="ECO:0007669"/>
    <property type="project" value="UniProtKB-SubCell"/>
</dbReference>
<evidence type="ECO:0000313" key="7">
    <source>
        <dbReference type="EMBL" id="KAB8766465.1"/>
    </source>
</evidence>
<evidence type="ECO:0000259" key="6">
    <source>
        <dbReference type="PROSITE" id="PS50102"/>
    </source>
</evidence>
<dbReference type="PANTHER" id="PTHR46754">
    <property type="entry name" value="MKI67 FHA DOMAIN-INTERACTING NUCLEOLAR PHOSPHOPROTEIN"/>
    <property type="match status" value="1"/>
</dbReference>
<evidence type="ECO:0000256" key="1">
    <source>
        <dbReference type="ARBA" id="ARBA00004604"/>
    </source>
</evidence>
<feature type="region of interest" description="Disordered" evidence="5">
    <location>
        <begin position="1"/>
        <end position="21"/>
    </location>
</feature>
<dbReference type="GO" id="GO:0003723">
    <property type="term" value="F:RNA binding"/>
    <property type="evidence" value="ECO:0007669"/>
    <property type="project" value="UniProtKB-UniRule"/>
</dbReference>
<dbReference type="InterPro" id="IPR012677">
    <property type="entry name" value="Nucleotide-bd_a/b_plait_sf"/>
</dbReference>
<feature type="compositionally biased region" description="Basic and acidic residues" evidence="5">
    <location>
        <begin position="375"/>
        <end position="384"/>
    </location>
</feature>
<evidence type="ECO:0000256" key="4">
    <source>
        <dbReference type="PROSITE-ProRule" id="PRU00176"/>
    </source>
</evidence>
<reference evidence="7 8" key="1">
    <citation type="submission" date="2019-06" db="EMBL/GenBank/DDBJ databases">
        <title>A chromosomal-level reference genome of Carpinus fangiana (Coryloideae, Betulaceae).</title>
        <authorList>
            <person name="Yang X."/>
            <person name="Wang Z."/>
            <person name="Zhang L."/>
            <person name="Hao G."/>
            <person name="Liu J."/>
            <person name="Yang Y."/>
        </authorList>
    </citation>
    <scope>NUCLEOTIDE SEQUENCE [LARGE SCALE GENOMIC DNA]</scope>
    <source>
        <strain evidence="7">Cfa_2016G</strain>
        <tissue evidence="7">Leaf</tissue>
    </source>
</reference>
<evidence type="ECO:0000256" key="3">
    <source>
        <dbReference type="ARBA" id="ARBA00023242"/>
    </source>
</evidence>
<dbReference type="AlphaFoldDB" id="A0A5N6L4J2"/>
<dbReference type="CDD" id="cd12307">
    <property type="entry name" value="RRM_NIFK_like"/>
    <property type="match status" value="1"/>
</dbReference>
<comment type="caution">
    <text evidence="7">The sequence shown here is derived from an EMBL/GenBank/DDBJ whole genome shotgun (WGS) entry which is preliminary data.</text>
</comment>
<gene>
    <name evidence="7" type="ORF">FH972_026625</name>
</gene>
<dbReference type="SUPFAM" id="SSF54928">
    <property type="entry name" value="RNA-binding domain, RBD"/>
    <property type="match status" value="1"/>
</dbReference>
<evidence type="ECO:0000256" key="2">
    <source>
        <dbReference type="ARBA" id="ARBA00022884"/>
    </source>
</evidence>
<protein>
    <recommendedName>
        <fullName evidence="6">RRM domain-containing protein</fullName>
    </recommendedName>
</protein>
<dbReference type="EMBL" id="VIBQ01000101">
    <property type="protein sequence ID" value="KAB8766465.1"/>
    <property type="molecule type" value="Genomic_DNA"/>
</dbReference>
<feature type="region of interest" description="Disordered" evidence="5">
    <location>
        <begin position="60"/>
        <end position="127"/>
    </location>
</feature>
<dbReference type="PROSITE" id="PS50102">
    <property type="entry name" value="RRM"/>
    <property type="match status" value="1"/>
</dbReference>
<accession>A0A5N6L4J2</accession>
<proteinExistence type="predicted"/>
<feature type="region of interest" description="Disordered" evidence="5">
    <location>
        <begin position="363"/>
        <end position="384"/>
    </location>
</feature>
<evidence type="ECO:0000256" key="5">
    <source>
        <dbReference type="SAM" id="MobiDB-lite"/>
    </source>
</evidence>
<dbReference type="SMART" id="SM00360">
    <property type="entry name" value="RRM"/>
    <property type="match status" value="1"/>
</dbReference>
<organism evidence="7 8">
    <name type="scientific">Carpinus fangiana</name>
    <dbReference type="NCBI Taxonomy" id="176857"/>
    <lineage>
        <taxon>Eukaryota</taxon>
        <taxon>Viridiplantae</taxon>
        <taxon>Streptophyta</taxon>
        <taxon>Embryophyta</taxon>
        <taxon>Tracheophyta</taxon>
        <taxon>Spermatophyta</taxon>
        <taxon>Magnoliopsida</taxon>
        <taxon>eudicotyledons</taxon>
        <taxon>Gunneridae</taxon>
        <taxon>Pentapetalae</taxon>
        <taxon>rosids</taxon>
        <taxon>fabids</taxon>
        <taxon>Fagales</taxon>
        <taxon>Betulaceae</taxon>
        <taxon>Carpinus</taxon>
    </lineage>
</organism>
<evidence type="ECO:0000313" key="8">
    <source>
        <dbReference type="Proteomes" id="UP000327013"/>
    </source>
</evidence>
<name>A0A5N6L4J2_9ROSI</name>
<dbReference type="Pfam" id="PF00076">
    <property type="entry name" value="RRM_1"/>
    <property type="match status" value="1"/>
</dbReference>